<keyword evidence="5" id="KW-1133">Transmembrane helix</keyword>
<evidence type="ECO:0000313" key="13">
    <source>
        <dbReference type="Proteomes" id="UP000694402"/>
    </source>
</evidence>
<reference evidence="13" key="1">
    <citation type="journal article" date="2018" name="PLoS ONE">
        <title>Chinook salmon (Oncorhynchus tshawytscha) genome and transcriptome.</title>
        <authorList>
            <person name="Christensen K.A."/>
            <person name="Leong J.S."/>
            <person name="Sakhrani D."/>
            <person name="Biagi C.A."/>
            <person name="Minkley D.R."/>
            <person name="Withler R.E."/>
            <person name="Rondeau E.B."/>
            <person name="Koop B.F."/>
            <person name="Devlin R.H."/>
        </authorList>
    </citation>
    <scope>NUCLEOTIDE SEQUENCE [LARGE SCALE GENOMIC DNA]</scope>
</reference>
<dbReference type="InterPro" id="IPR039899">
    <property type="entry name" value="BET1_SNARE"/>
</dbReference>
<reference evidence="12" key="3">
    <citation type="submission" date="2025-09" db="UniProtKB">
        <authorList>
            <consortium name="Ensembl"/>
        </authorList>
    </citation>
    <scope>IDENTIFICATION</scope>
</reference>
<dbReference type="Ensembl" id="ENSOTST00005117872.1">
    <property type="protein sequence ID" value="ENSOTSP00005140383.1"/>
    <property type="gene ID" value="ENSOTSG00005048113.1"/>
</dbReference>
<dbReference type="Proteomes" id="UP000694402">
    <property type="component" value="Unassembled WGS sequence"/>
</dbReference>
<dbReference type="CDD" id="cd15853">
    <property type="entry name" value="SNARE_Bet1"/>
    <property type="match status" value="1"/>
</dbReference>
<keyword evidence="2" id="KW-0813">Transport</keyword>
<keyword evidence="13" id="KW-1185">Reference proteome</keyword>
<gene>
    <name evidence="12" type="primary">LOC112229248</name>
</gene>
<reference evidence="12" key="2">
    <citation type="submission" date="2025-08" db="UniProtKB">
        <authorList>
            <consortium name="Ensembl"/>
        </authorList>
    </citation>
    <scope>IDENTIFICATION</scope>
</reference>
<comment type="subcellular location">
    <subcellularLocation>
        <location evidence="9">Endomembrane system</location>
        <topology evidence="9">Single-pass type IV membrane protein</topology>
    </subcellularLocation>
    <subcellularLocation>
        <location evidence="1">Golgi apparatus membrane</location>
    </subcellularLocation>
</comment>
<keyword evidence="3" id="KW-0812">Transmembrane</keyword>
<evidence type="ECO:0000256" key="8">
    <source>
        <dbReference type="ARBA" id="ARBA00023136"/>
    </source>
</evidence>
<dbReference type="AlphaFoldDB" id="A0AAZ3RHA5"/>
<dbReference type="Gene3D" id="1.20.5.110">
    <property type="match status" value="1"/>
</dbReference>
<evidence type="ECO:0000256" key="6">
    <source>
        <dbReference type="ARBA" id="ARBA00023034"/>
    </source>
</evidence>
<evidence type="ECO:0000313" key="12">
    <source>
        <dbReference type="Ensembl" id="ENSOTSP00005140383.1"/>
    </source>
</evidence>
<dbReference type="SUPFAM" id="SSF58038">
    <property type="entry name" value="SNARE fusion complex"/>
    <property type="match status" value="1"/>
</dbReference>
<dbReference type="InterPro" id="IPR000727">
    <property type="entry name" value="T_SNARE_dom"/>
</dbReference>
<organism evidence="12 13">
    <name type="scientific">Oncorhynchus tshawytscha</name>
    <name type="common">Chinook salmon</name>
    <name type="synonym">Salmo tshawytscha</name>
    <dbReference type="NCBI Taxonomy" id="74940"/>
    <lineage>
        <taxon>Eukaryota</taxon>
        <taxon>Metazoa</taxon>
        <taxon>Chordata</taxon>
        <taxon>Craniata</taxon>
        <taxon>Vertebrata</taxon>
        <taxon>Euteleostomi</taxon>
        <taxon>Actinopterygii</taxon>
        <taxon>Neopterygii</taxon>
        <taxon>Teleostei</taxon>
        <taxon>Protacanthopterygii</taxon>
        <taxon>Salmoniformes</taxon>
        <taxon>Salmonidae</taxon>
        <taxon>Salmoninae</taxon>
        <taxon>Oncorhynchus</taxon>
    </lineage>
</organism>
<evidence type="ECO:0000256" key="4">
    <source>
        <dbReference type="ARBA" id="ARBA00022927"/>
    </source>
</evidence>
<dbReference type="GO" id="GO:0015031">
    <property type="term" value="P:protein transport"/>
    <property type="evidence" value="ECO:0007669"/>
    <property type="project" value="UniProtKB-KW"/>
</dbReference>
<evidence type="ECO:0000256" key="9">
    <source>
        <dbReference type="ARBA" id="ARBA00046280"/>
    </source>
</evidence>
<evidence type="ECO:0000256" key="1">
    <source>
        <dbReference type="ARBA" id="ARBA00004394"/>
    </source>
</evidence>
<dbReference type="GeneTree" id="ENSGT00940000170462"/>
<evidence type="ECO:0000256" key="10">
    <source>
        <dbReference type="SAM" id="MobiDB-lite"/>
    </source>
</evidence>
<keyword evidence="8" id="KW-0472">Membrane</keyword>
<keyword evidence="7" id="KW-0175">Coiled coil</keyword>
<proteinExistence type="predicted"/>
<keyword evidence="4" id="KW-0653">Protein transport</keyword>
<evidence type="ECO:0000256" key="2">
    <source>
        <dbReference type="ARBA" id="ARBA00022448"/>
    </source>
</evidence>
<accession>A0AAZ3RHA5</accession>
<dbReference type="PANTHER" id="PTHR12791">
    <property type="entry name" value="GOLGI SNARE BET1-RELATED"/>
    <property type="match status" value="1"/>
</dbReference>
<sequence>MRRAGLGEGGPGNYVASGYSAYEEENEHLQEGLRAKVSALKHLSIDIGTEVKYQNKILDDMVRKWFAGGHHRESEAAFQGKPDQAPVLHAALLPLRLYPPLLVYQTEVIHYRRPCLRHKSATGSEDQDDDDDNQMLKSNCHMRRIQV</sequence>
<evidence type="ECO:0000256" key="3">
    <source>
        <dbReference type="ARBA" id="ARBA00022692"/>
    </source>
</evidence>
<evidence type="ECO:0000256" key="7">
    <source>
        <dbReference type="ARBA" id="ARBA00023054"/>
    </source>
</evidence>
<feature type="region of interest" description="Disordered" evidence="10">
    <location>
        <begin position="120"/>
        <end position="139"/>
    </location>
</feature>
<evidence type="ECO:0000256" key="5">
    <source>
        <dbReference type="ARBA" id="ARBA00022989"/>
    </source>
</evidence>
<dbReference type="GO" id="GO:0000139">
    <property type="term" value="C:Golgi membrane"/>
    <property type="evidence" value="ECO:0007669"/>
    <property type="project" value="UniProtKB-SubCell"/>
</dbReference>
<feature type="domain" description="T-SNARE coiled-coil homology" evidence="11">
    <location>
        <begin position="20"/>
        <end position="61"/>
    </location>
</feature>
<evidence type="ECO:0000259" key="11">
    <source>
        <dbReference type="PROSITE" id="PS50192"/>
    </source>
</evidence>
<dbReference type="PROSITE" id="PS50192">
    <property type="entry name" value="T_SNARE"/>
    <property type="match status" value="1"/>
</dbReference>
<protein>
    <recommendedName>
        <fullName evidence="11">t-SNARE coiled-coil homology domain-containing protein</fullName>
    </recommendedName>
</protein>
<keyword evidence="6" id="KW-0333">Golgi apparatus</keyword>
<name>A0AAZ3RHA5_ONCTS</name>